<protein>
    <recommendedName>
        <fullName evidence="1">2EXR domain-containing protein</fullName>
    </recommendedName>
</protein>
<dbReference type="PANTHER" id="PTHR35910">
    <property type="entry name" value="2EXR DOMAIN-CONTAINING PROTEIN"/>
    <property type="match status" value="1"/>
</dbReference>
<keyword evidence="3" id="KW-1185">Reference proteome</keyword>
<dbReference type="AlphaFoldDB" id="A0A9X0ANL3"/>
<dbReference type="PANTHER" id="PTHR35910:SF6">
    <property type="entry name" value="2EXR DOMAIN-CONTAINING PROTEIN"/>
    <property type="match status" value="1"/>
</dbReference>
<name>A0A9X0ANL3_9HELO</name>
<dbReference type="Proteomes" id="UP001152300">
    <property type="component" value="Unassembled WGS sequence"/>
</dbReference>
<reference evidence="2" key="1">
    <citation type="submission" date="2022-11" db="EMBL/GenBank/DDBJ databases">
        <title>Genome Resource of Sclerotinia nivalis Strain SnTB1, a Plant Pathogen Isolated from American Ginseng.</title>
        <authorList>
            <person name="Fan S."/>
        </authorList>
    </citation>
    <scope>NUCLEOTIDE SEQUENCE</scope>
    <source>
        <strain evidence="2">SnTB1</strain>
    </source>
</reference>
<evidence type="ECO:0000313" key="2">
    <source>
        <dbReference type="EMBL" id="KAJ8065633.1"/>
    </source>
</evidence>
<sequence length="270" mass="31714">MSWSELPVEIRLAIWEFTFSGPRTFTIRTNRMEDMKNKIPVAFHVNYESRKQAEEKMQLLFDGTNLVGSENCHFLYFNPKIDTLFLNDDSDLGRFQFLIGPCWNQRWLDSFGIRRRFPYLAIENLEPIKECDMVTLLKVWRGIAKMDQICFFRNLEKLTVLYDGHVLTSRIPNNTPLIQRIRMMEDRLIDDAKFIYGLCQKRLNEGFITKIPEIILSPIFAEAHEIVSSGVSTLKFRMPRNARPAVTMNEHVKDLDCAKSYNDGLRLLRH</sequence>
<gene>
    <name evidence="2" type="ORF">OCU04_006308</name>
</gene>
<proteinExistence type="predicted"/>
<evidence type="ECO:0000313" key="3">
    <source>
        <dbReference type="Proteomes" id="UP001152300"/>
    </source>
</evidence>
<comment type="caution">
    <text evidence="2">The sequence shown here is derived from an EMBL/GenBank/DDBJ whole genome shotgun (WGS) entry which is preliminary data.</text>
</comment>
<organism evidence="2 3">
    <name type="scientific">Sclerotinia nivalis</name>
    <dbReference type="NCBI Taxonomy" id="352851"/>
    <lineage>
        <taxon>Eukaryota</taxon>
        <taxon>Fungi</taxon>
        <taxon>Dikarya</taxon>
        <taxon>Ascomycota</taxon>
        <taxon>Pezizomycotina</taxon>
        <taxon>Leotiomycetes</taxon>
        <taxon>Helotiales</taxon>
        <taxon>Sclerotiniaceae</taxon>
        <taxon>Sclerotinia</taxon>
    </lineage>
</organism>
<evidence type="ECO:0000259" key="1">
    <source>
        <dbReference type="Pfam" id="PF20150"/>
    </source>
</evidence>
<dbReference type="EMBL" id="JAPEIS010000006">
    <property type="protein sequence ID" value="KAJ8065633.1"/>
    <property type="molecule type" value="Genomic_DNA"/>
</dbReference>
<accession>A0A9X0ANL3</accession>
<dbReference type="OrthoDB" id="3561261at2759"/>
<feature type="domain" description="2EXR" evidence="1">
    <location>
        <begin position="4"/>
        <end position="84"/>
    </location>
</feature>
<dbReference type="Pfam" id="PF20150">
    <property type="entry name" value="2EXR"/>
    <property type="match status" value="1"/>
</dbReference>
<dbReference type="InterPro" id="IPR045518">
    <property type="entry name" value="2EXR"/>
</dbReference>